<feature type="non-terminal residue" evidence="5">
    <location>
        <position position="73"/>
    </location>
</feature>
<organism evidence="5 6">
    <name type="scientific">Durusdinium trenchii</name>
    <dbReference type="NCBI Taxonomy" id="1381693"/>
    <lineage>
        <taxon>Eukaryota</taxon>
        <taxon>Sar</taxon>
        <taxon>Alveolata</taxon>
        <taxon>Dinophyceae</taxon>
        <taxon>Suessiales</taxon>
        <taxon>Symbiodiniaceae</taxon>
        <taxon>Durusdinium</taxon>
    </lineage>
</organism>
<comment type="caution">
    <text evidence="5">The sequence shown here is derived from an EMBL/GenBank/DDBJ whole genome shotgun (WGS) entry which is preliminary data.</text>
</comment>
<evidence type="ECO:0000256" key="2">
    <source>
        <dbReference type="ARBA" id="ARBA00012485"/>
    </source>
</evidence>
<dbReference type="GO" id="GO:0016740">
    <property type="term" value="F:transferase activity"/>
    <property type="evidence" value="ECO:0007669"/>
    <property type="project" value="UniProtKB-KW"/>
</dbReference>
<evidence type="ECO:0000313" key="6">
    <source>
        <dbReference type="Proteomes" id="UP001642464"/>
    </source>
</evidence>
<name>A0ABP0N1N1_9DINO</name>
<dbReference type="Proteomes" id="UP001642464">
    <property type="component" value="Unassembled WGS sequence"/>
</dbReference>
<feature type="non-terminal residue" evidence="5">
    <location>
        <position position="1"/>
    </location>
</feature>
<reference evidence="5 6" key="1">
    <citation type="submission" date="2024-02" db="EMBL/GenBank/DDBJ databases">
        <authorList>
            <person name="Chen Y."/>
            <person name="Shah S."/>
            <person name="Dougan E. K."/>
            <person name="Thang M."/>
            <person name="Chan C."/>
        </authorList>
    </citation>
    <scope>NUCLEOTIDE SEQUENCE [LARGE SCALE GENOMIC DNA]</scope>
</reference>
<dbReference type="PANTHER" id="PTHR45670">
    <property type="entry name" value="E3 UBIQUITIN-PROTEIN LIGASE TRIP12"/>
    <property type="match status" value="1"/>
</dbReference>
<dbReference type="Gene3D" id="1.25.10.10">
    <property type="entry name" value="Leucine-rich Repeat Variant"/>
    <property type="match status" value="1"/>
</dbReference>
<evidence type="ECO:0000256" key="3">
    <source>
        <dbReference type="ARBA" id="ARBA00022679"/>
    </source>
</evidence>
<feature type="domain" description="E3 ubiquitin-protein ligase TRIP12-like TPR repeats" evidence="4">
    <location>
        <begin position="11"/>
        <end position="72"/>
    </location>
</feature>
<dbReference type="SUPFAM" id="SSF48371">
    <property type="entry name" value="ARM repeat"/>
    <property type="match status" value="1"/>
</dbReference>
<dbReference type="InterPro" id="IPR045322">
    <property type="entry name" value="HECTD1/TRIP12-like"/>
</dbReference>
<dbReference type="PANTHER" id="PTHR45670:SF1">
    <property type="entry name" value="E3 UBIQUITIN-PROTEIN LIGASE HECTD1"/>
    <property type="match status" value="1"/>
</dbReference>
<accession>A0ABP0N1N1</accession>
<keyword evidence="6" id="KW-1185">Reference proteome</keyword>
<dbReference type="InterPro" id="IPR057948">
    <property type="entry name" value="TPR_TRIP12_N"/>
</dbReference>
<gene>
    <name evidence="5" type="ORF">SCF082_LOCUS30590</name>
</gene>
<comment type="catalytic activity">
    <reaction evidence="1">
        <text>S-ubiquitinyl-[E2 ubiquitin-conjugating enzyme]-L-cysteine + [acceptor protein]-L-lysine = [E2 ubiquitin-conjugating enzyme]-L-cysteine + N(6)-ubiquitinyl-[acceptor protein]-L-lysine.</text>
        <dbReference type="EC" id="2.3.2.26"/>
    </reaction>
</comment>
<dbReference type="EC" id="2.3.2.26" evidence="2"/>
<dbReference type="EMBL" id="CAXAMM010025347">
    <property type="protein sequence ID" value="CAK9056854.1"/>
    <property type="molecule type" value="Genomic_DNA"/>
</dbReference>
<evidence type="ECO:0000256" key="1">
    <source>
        <dbReference type="ARBA" id="ARBA00000885"/>
    </source>
</evidence>
<sequence length="73" mass="7745">VNLLGNPGHGDETTGQVMLLACRCLYNVVDILPPTARIIVGHGGLSVLCANLLNIEYIDVAELTVSTIELISQ</sequence>
<dbReference type="InterPro" id="IPR016024">
    <property type="entry name" value="ARM-type_fold"/>
</dbReference>
<proteinExistence type="predicted"/>
<keyword evidence="3 5" id="KW-0808">Transferase</keyword>
<protein>
    <recommendedName>
        <fullName evidence="2">HECT-type E3 ubiquitin transferase</fullName>
        <ecNumber evidence="2">2.3.2.26</ecNumber>
    </recommendedName>
</protein>
<evidence type="ECO:0000259" key="4">
    <source>
        <dbReference type="Pfam" id="PF25579"/>
    </source>
</evidence>
<evidence type="ECO:0000313" key="5">
    <source>
        <dbReference type="EMBL" id="CAK9056854.1"/>
    </source>
</evidence>
<dbReference type="Pfam" id="PF25579">
    <property type="entry name" value="TPR_TRIP12_N"/>
    <property type="match status" value="1"/>
</dbReference>
<dbReference type="InterPro" id="IPR011989">
    <property type="entry name" value="ARM-like"/>
</dbReference>